<proteinExistence type="predicted"/>
<organism evidence="2 3">
    <name type="scientific">Euroglyphus maynei</name>
    <name type="common">Mayne's house dust mite</name>
    <dbReference type="NCBI Taxonomy" id="6958"/>
    <lineage>
        <taxon>Eukaryota</taxon>
        <taxon>Metazoa</taxon>
        <taxon>Ecdysozoa</taxon>
        <taxon>Arthropoda</taxon>
        <taxon>Chelicerata</taxon>
        <taxon>Arachnida</taxon>
        <taxon>Acari</taxon>
        <taxon>Acariformes</taxon>
        <taxon>Sarcoptiformes</taxon>
        <taxon>Astigmata</taxon>
        <taxon>Psoroptidia</taxon>
        <taxon>Analgoidea</taxon>
        <taxon>Pyroglyphidae</taxon>
        <taxon>Pyroglyphinae</taxon>
        <taxon>Euroglyphus</taxon>
    </lineage>
</organism>
<dbReference type="PROSITE" id="PS51675">
    <property type="entry name" value="SAM_MT_TRM10"/>
    <property type="match status" value="1"/>
</dbReference>
<reference evidence="2 3" key="1">
    <citation type="submission" date="2017-03" db="EMBL/GenBank/DDBJ databases">
        <title>Genome Survey of Euroglyphus maynei.</title>
        <authorList>
            <person name="Arlian L.G."/>
            <person name="Morgan M.S."/>
            <person name="Rider S.D."/>
        </authorList>
    </citation>
    <scope>NUCLEOTIDE SEQUENCE [LARGE SCALE GENOMIC DNA]</scope>
    <source>
        <strain evidence="2">Arlian Lab</strain>
        <tissue evidence="2">Whole body</tissue>
    </source>
</reference>
<comment type="caution">
    <text evidence="2">The sequence shown here is derived from an EMBL/GenBank/DDBJ whole genome shotgun (WGS) entry which is preliminary data.</text>
</comment>
<dbReference type="AlphaFoldDB" id="A0A1Y3BQV6"/>
<keyword evidence="3" id="KW-1185">Reference proteome</keyword>
<dbReference type="InterPro" id="IPR028564">
    <property type="entry name" value="MT_TRM10-typ"/>
</dbReference>
<evidence type="ECO:0000313" key="2">
    <source>
        <dbReference type="EMBL" id="OTF83172.1"/>
    </source>
</evidence>
<protein>
    <recommendedName>
        <fullName evidence="1">SAM-dependent MTase TRM10-type domain-containing protein</fullName>
    </recommendedName>
</protein>
<dbReference type="EMBL" id="MUJZ01004783">
    <property type="protein sequence ID" value="OTF83172.1"/>
    <property type="molecule type" value="Genomic_DNA"/>
</dbReference>
<dbReference type="Proteomes" id="UP000194236">
    <property type="component" value="Unassembled WGS sequence"/>
</dbReference>
<accession>A0A1Y3BQV6</accession>
<dbReference type="OrthoDB" id="6498625at2759"/>
<sequence>MVHLNLTEDQPIRILPHFQKSLQQSILDRTFFNSTNNSYRTFSNDKIVFYVDPYASEILTNEDLKIQQDLIFIFNPYSELMGLKFKFIENIFKYKQNESNGDDRIRFRRLPLHDLVVAPNQRHLVLSFYIECLRQVLFDQIDWMEALYKNVPKKYYKCENLPLQDRINFDKKHPD</sequence>
<evidence type="ECO:0000259" key="1">
    <source>
        <dbReference type="PROSITE" id="PS51675"/>
    </source>
</evidence>
<name>A0A1Y3BQV6_EURMA</name>
<feature type="domain" description="SAM-dependent MTase TRM10-type" evidence="1">
    <location>
        <begin position="1"/>
        <end position="158"/>
    </location>
</feature>
<evidence type="ECO:0000313" key="3">
    <source>
        <dbReference type="Proteomes" id="UP000194236"/>
    </source>
</evidence>
<gene>
    <name evidence="2" type="ORF">BLA29_009778</name>
</gene>